<dbReference type="Gene3D" id="2.60.300.12">
    <property type="entry name" value="HesB-like domain"/>
    <property type="match status" value="1"/>
</dbReference>
<dbReference type="InterPro" id="IPR000361">
    <property type="entry name" value="ATAP_core_dom"/>
</dbReference>
<dbReference type="InterPro" id="IPR035903">
    <property type="entry name" value="HesB-like_dom_sf"/>
</dbReference>
<evidence type="ECO:0000313" key="4">
    <source>
        <dbReference type="Proteomes" id="UP001371218"/>
    </source>
</evidence>
<dbReference type="NCBIfam" id="TIGR00049">
    <property type="entry name" value="iron-sulfur cluster assembly accessory protein"/>
    <property type="match status" value="1"/>
</dbReference>
<dbReference type="InterPro" id="IPR016092">
    <property type="entry name" value="ATAP"/>
</dbReference>
<accession>A0ABU9BTT7</accession>
<comment type="caution">
    <text evidence="3">The sequence shown here is derived from an EMBL/GenBank/DDBJ whole genome shotgun (WGS) entry which is preliminary data.</text>
</comment>
<dbReference type="SUPFAM" id="SSF89360">
    <property type="entry name" value="HesB-like domain"/>
    <property type="match status" value="1"/>
</dbReference>
<keyword evidence="4" id="KW-1185">Reference proteome</keyword>
<name>A0ABU9BTT7_9BURK</name>
<evidence type="ECO:0000313" key="3">
    <source>
        <dbReference type="EMBL" id="MEK8033382.1"/>
    </source>
</evidence>
<dbReference type="PANTHER" id="PTHR43011:SF1">
    <property type="entry name" value="IRON-SULFUR CLUSTER ASSEMBLY 2 HOMOLOG, MITOCHONDRIAL"/>
    <property type="match status" value="1"/>
</dbReference>
<organism evidence="3 4">
    <name type="scientific">Ideonella lacteola</name>
    <dbReference type="NCBI Taxonomy" id="2984193"/>
    <lineage>
        <taxon>Bacteria</taxon>
        <taxon>Pseudomonadati</taxon>
        <taxon>Pseudomonadota</taxon>
        <taxon>Betaproteobacteria</taxon>
        <taxon>Burkholderiales</taxon>
        <taxon>Sphaerotilaceae</taxon>
        <taxon>Ideonella</taxon>
    </lineage>
</organism>
<dbReference type="Pfam" id="PF01521">
    <property type="entry name" value="Fe-S_biosyn"/>
    <property type="match status" value="1"/>
</dbReference>
<protein>
    <submittedName>
        <fullName evidence="3">Iron-sulfur cluster assembly accessory protein</fullName>
    </submittedName>
</protein>
<feature type="compositionally biased region" description="Low complexity" evidence="1">
    <location>
        <begin position="105"/>
        <end position="115"/>
    </location>
</feature>
<dbReference type="Proteomes" id="UP001371218">
    <property type="component" value="Unassembled WGS sequence"/>
</dbReference>
<dbReference type="RefSeq" id="WP_341427806.1">
    <property type="nucleotide sequence ID" value="NZ_JBBUTG010000016.1"/>
</dbReference>
<feature type="domain" description="Core" evidence="2">
    <location>
        <begin position="5"/>
        <end position="104"/>
    </location>
</feature>
<evidence type="ECO:0000259" key="2">
    <source>
        <dbReference type="Pfam" id="PF01521"/>
    </source>
</evidence>
<proteinExistence type="predicted"/>
<feature type="region of interest" description="Disordered" evidence="1">
    <location>
        <begin position="105"/>
        <end position="133"/>
    </location>
</feature>
<gene>
    <name evidence="3" type="ORF">AACH06_21395</name>
</gene>
<reference evidence="3 4" key="1">
    <citation type="submission" date="2024-04" db="EMBL/GenBank/DDBJ databases">
        <title>Novel species of the genus Ideonella isolated from streams.</title>
        <authorList>
            <person name="Lu H."/>
        </authorList>
    </citation>
    <scope>NUCLEOTIDE SEQUENCE [LARGE SCALE GENOMIC DNA]</scope>
    <source>
        <strain evidence="3 4">DXS29W</strain>
    </source>
</reference>
<dbReference type="PANTHER" id="PTHR43011">
    <property type="entry name" value="IRON-SULFUR CLUSTER ASSEMBLY 2 HOMOLOG, MITOCHONDRIAL"/>
    <property type="match status" value="1"/>
</dbReference>
<sequence>MIQPNVTITAAAEKFIRRMVRFSAHPEGGMRLMVSPGGCSGYSAEFTIEAAAQAGDSVLPVGGVQLFLPAESRLLLDGGVMDFADTPTKSGFVITQPGAASCGCASSGDSAAPPAEATVSPGSIKRMSASTAH</sequence>
<evidence type="ECO:0000256" key="1">
    <source>
        <dbReference type="SAM" id="MobiDB-lite"/>
    </source>
</evidence>
<dbReference type="EMBL" id="JBBUTG010000016">
    <property type="protein sequence ID" value="MEK8033382.1"/>
    <property type="molecule type" value="Genomic_DNA"/>
</dbReference>